<evidence type="ECO:0000313" key="2">
    <source>
        <dbReference type="Proteomes" id="UP000010411"/>
    </source>
</evidence>
<sequence>MFVQFAQKFAMVRPVTPAYPYIATEFEKATQDILAGADPKDALGQAVKDIDNDLKSNNDYAG</sequence>
<organism evidence="1 2">
    <name type="scientific">Streptomyces ipomoeae 91-03</name>
    <dbReference type="NCBI Taxonomy" id="698759"/>
    <lineage>
        <taxon>Bacteria</taxon>
        <taxon>Bacillati</taxon>
        <taxon>Actinomycetota</taxon>
        <taxon>Actinomycetes</taxon>
        <taxon>Kitasatosporales</taxon>
        <taxon>Streptomycetaceae</taxon>
        <taxon>Streptomyces</taxon>
    </lineage>
</organism>
<dbReference type="AlphaFoldDB" id="L1L5M0"/>
<evidence type="ECO:0000313" key="1">
    <source>
        <dbReference type="EMBL" id="EKX68222.1"/>
    </source>
</evidence>
<dbReference type="Proteomes" id="UP000010411">
    <property type="component" value="Unassembled WGS sequence"/>
</dbReference>
<proteinExistence type="predicted"/>
<comment type="caution">
    <text evidence="1">The sequence shown here is derived from an EMBL/GenBank/DDBJ whole genome shotgun (WGS) entry which is preliminary data.</text>
</comment>
<keyword evidence="2" id="KW-1185">Reference proteome</keyword>
<dbReference type="RefSeq" id="WP_009300782.1">
    <property type="nucleotide sequence ID" value="NZ_AEJC01000094.1"/>
</dbReference>
<reference evidence="1 2" key="1">
    <citation type="submission" date="2012-11" db="EMBL/GenBank/DDBJ databases">
        <authorList>
            <person name="Huguet-Tapia J.C."/>
            <person name="Durkin A.S."/>
            <person name="Pettis G.S."/>
            <person name="Badger J.H."/>
        </authorList>
    </citation>
    <scope>NUCLEOTIDE SEQUENCE [LARGE SCALE GENOMIC DNA]</scope>
    <source>
        <strain evidence="1 2">91-03</strain>
    </source>
</reference>
<protein>
    <submittedName>
        <fullName evidence="1">Uncharacterized protein</fullName>
    </submittedName>
</protein>
<accession>L1L5M0</accession>
<name>L1L5M0_9ACTN</name>
<dbReference type="PATRIC" id="fig|698759.3.peg.1232"/>
<dbReference type="EMBL" id="AEJC01000094">
    <property type="protein sequence ID" value="EKX68222.1"/>
    <property type="molecule type" value="Genomic_DNA"/>
</dbReference>
<gene>
    <name evidence="1" type="ORF">STRIP9103_05198</name>
</gene>